<dbReference type="EMBL" id="BAAAYL010000001">
    <property type="protein sequence ID" value="GAA3371857.1"/>
    <property type="molecule type" value="Genomic_DNA"/>
</dbReference>
<accession>A0ABP6SA81</accession>
<name>A0ABP6SA81_9ACTN</name>
<evidence type="ECO:0008006" key="3">
    <source>
        <dbReference type="Google" id="ProtNLM"/>
    </source>
</evidence>
<protein>
    <recommendedName>
        <fullName evidence="3">DUF3263 domain-containing protein</fullName>
    </recommendedName>
</protein>
<keyword evidence="2" id="KW-1185">Reference proteome</keyword>
<sequence>MDDLPPSPARLPTRLPVDPAFVRALRDRDFAVVFAMAHDAGISFNQIAEACALKAERASPAAYCTLLRRVVKLNRSPRYSERPRSSGRPSVSRETRWISSMVPRLDVPVHGGMCRGRRCTEGVSGASAAR</sequence>
<dbReference type="Proteomes" id="UP001499990">
    <property type="component" value="Unassembled WGS sequence"/>
</dbReference>
<gene>
    <name evidence="1" type="ORF">GCM10020367_24360</name>
</gene>
<reference evidence="2" key="1">
    <citation type="journal article" date="2019" name="Int. J. Syst. Evol. Microbiol.">
        <title>The Global Catalogue of Microorganisms (GCM) 10K type strain sequencing project: providing services to taxonomists for standard genome sequencing and annotation.</title>
        <authorList>
            <consortium name="The Broad Institute Genomics Platform"/>
            <consortium name="The Broad Institute Genome Sequencing Center for Infectious Disease"/>
            <person name="Wu L."/>
            <person name="Ma J."/>
        </authorList>
    </citation>
    <scope>NUCLEOTIDE SEQUENCE [LARGE SCALE GENOMIC DNA]</scope>
    <source>
        <strain evidence="2">JCM 9651</strain>
    </source>
</reference>
<evidence type="ECO:0000313" key="1">
    <source>
        <dbReference type="EMBL" id="GAA3371857.1"/>
    </source>
</evidence>
<evidence type="ECO:0000313" key="2">
    <source>
        <dbReference type="Proteomes" id="UP001499990"/>
    </source>
</evidence>
<organism evidence="1 2">
    <name type="scientific">Streptomyces sannanensis</name>
    <dbReference type="NCBI Taxonomy" id="285536"/>
    <lineage>
        <taxon>Bacteria</taxon>
        <taxon>Bacillati</taxon>
        <taxon>Actinomycetota</taxon>
        <taxon>Actinomycetes</taxon>
        <taxon>Kitasatosporales</taxon>
        <taxon>Streptomycetaceae</taxon>
        <taxon>Streptomyces</taxon>
    </lineage>
</organism>
<comment type="caution">
    <text evidence="1">The sequence shown here is derived from an EMBL/GenBank/DDBJ whole genome shotgun (WGS) entry which is preliminary data.</text>
</comment>
<proteinExistence type="predicted"/>